<dbReference type="Proteomes" id="UP000680067">
    <property type="component" value="Unassembled WGS sequence"/>
</dbReference>
<dbReference type="PANTHER" id="PTHR32060:SF30">
    <property type="entry name" value="CARBOXY-TERMINAL PROCESSING PROTEASE CTPA"/>
    <property type="match status" value="1"/>
</dbReference>
<dbReference type="EMBL" id="JAGSPN010000003">
    <property type="protein sequence ID" value="MBR7781814.1"/>
    <property type="molecule type" value="Genomic_DNA"/>
</dbReference>
<dbReference type="InterPro" id="IPR005151">
    <property type="entry name" value="Tail-specific_protease"/>
</dbReference>
<dbReference type="GO" id="GO:0007165">
    <property type="term" value="P:signal transduction"/>
    <property type="evidence" value="ECO:0007669"/>
    <property type="project" value="TreeGrafter"/>
</dbReference>
<dbReference type="InterPro" id="IPR028204">
    <property type="entry name" value="Tricorn_C1"/>
</dbReference>
<dbReference type="RefSeq" id="WP_212687150.1">
    <property type="nucleotide sequence ID" value="NZ_JAGSPN010000003.1"/>
</dbReference>
<dbReference type="AlphaFoldDB" id="A0A941DKN8"/>
<accession>A0A941DKN8</accession>
<dbReference type="SUPFAM" id="SSF50156">
    <property type="entry name" value="PDZ domain-like"/>
    <property type="match status" value="1"/>
</dbReference>
<protein>
    <recommendedName>
        <fullName evidence="1">Tail specific protease domain-containing protein</fullName>
    </recommendedName>
</protein>
<comment type="caution">
    <text evidence="2">The sequence shown here is derived from an EMBL/GenBank/DDBJ whole genome shotgun (WGS) entry which is preliminary data.</text>
</comment>
<dbReference type="GO" id="GO:0008236">
    <property type="term" value="F:serine-type peptidase activity"/>
    <property type="evidence" value="ECO:0007669"/>
    <property type="project" value="InterPro"/>
</dbReference>
<dbReference type="CDD" id="cd07562">
    <property type="entry name" value="Peptidase_S41_TRI"/>
    <property type="match status" value="1"/>
</dbReference>
<dbReference type="Pfam" id="PF14684">
    <property type="entry name" value="Tricorn_C1"/>
    <property type="match status" value="1"/>
</dbReference>
<evidence type="ECO:0000259" key="1">
    <source>
        <dbReference type="SMART" id="SM00245"/>
    </source>
</evidence>
<evidence type="ECO:0000313" key="2">
    <source>
        <dbReference type="EMBL" id="MBR7781814.1"/>
    </source>
</evidence>
<organism evidence="2 3">
    <name type="scientific">Undibacterium luofuense</name>
    <dbReference type="NCBI Taxonomy" id="2828733"/>
    <lineage>
        <taxon>Bacteria</taxon>
        <taxon>Pseudomonadati</taxon>
        <taxon>Pseudomonadota</taxon>
        <taxon>Betaproteobacteria</taxon>
        <taxon>Burkholderiales</taxon>
        <taxon>Oxalobacteraceae</taxon>
        <taxon>Undibacterium</taxon>
    </lineage>
</organism>
<name>A0A941DKN8_9BURK</name>
<proteinExistence type="predicted"/>
<keyword evidence="3" id="KW-1185">Reference proteome</keyword>
<dbReference type="Gene3D" id="3.30.750.44">
    <property type="match status" value="1"/>
</dbReference>
<dbReference type="PANTHER" id="PTHR32060">
    <property type="entry name" value="TAIL-SPECIFIC PROTEASE"/>
    <property type="match status" value="1"/>
</dbReference>
<evidence type="ECO:0000313" key="3">
    <source>
        <dbReference type="Proteomes" id="UP000680067"/>
    </source>
</evidence>
<sequence length="509" mass="55973">MTTAQLYFSKAYEIDPSMFTSARFAAVIAAETGQTDAAFAWLERAYQAKMTNVNQIRNSKNFEKLHADPRWAPLVKKFEAAEQAEKEFWNGKQWTGSYKAKLSEDERVAGLSKVWSEIKFNFAFPEKLQSLQWDQLYLQYLPKVRAAKDNVAYYQTLMEMVALLKDGHTNVYPPDEELDMFYAKPKILTELVEGKVILRQVGDAQLQKAGISAGDEVLAVNGLPVRLYMEKNIAPFVSSPTPQDMDVRLYQYGFLIGKAGESLTLTLTLQKQSGETVTQAVKRAPYKDRLSSGDANYELVMRDDGIAVVTLGSFGNFEVAKAFIDDFSKISSAKALILDVRANGGGSGNVGFEILRTLANGSFTAARATVRNYRAASRIHNNVNKEYTYPQLTISPNPTLHFNGPVVVLAGGQTFSAAEDFVVAFKNMKRGKVIGGLTAGSTGQPLGFTLPGGGEARVCTKNDSFPDGTAFVGTGIVPDISSFQTLKDLRQKTDTVLERAVAELTAQMK</sequence>
<dbReference type="GO" id="GO:0004175">
    <property type="term" value="F:endopeptidase activity"/>
    <property type="evidence" value="ECO:0007669"/>
    <property type="project" value="TreeGrafter"/>
</dbReference>
<dbReference type="GO" id="GO:0006508">
    <property type="term" value="P:proteolysis"/>
    <property type="evidence" value="ECO:0007669"/>
    <property type="project" value="InterPro"/>
</dbReference>
<gene>
    <name evidence="2" type="ORF">KDM89_06655</name>
</gene>
<dbReference type="Pfam" id="PF03572">
    <property type="entry name" value="Peptidase_S41"/>
    <property type="match status" value="1"/>
</dbReference>
<dbReference type="GO" id="GO:0030288">
    <property type="term" value="C:outer membrane-bounded periplasmic space"/>
    <property type="evidence" value="ECO:0007669"/>
    <property type="project" value="TreeGrafter"/>
</dbReference>
<feature type="domain" description="Tail specific protease" evidence="1">
    <location>
        <begin position="260"/>
        <end position="483"/>
    </location>
</feature>
<dbReference type="SUPFAM" id="SSF52096">
    <property type="entry name" value="ClpP/crotonase"/>
    <property type="match status" value="1"/>
</dbReference>
<dbReference type="InterPro" id="IPR036034">
    <property type="entry name" value="PDZ_sf"/>
</dbReference>
<reference evidence="2" key="1">
    <citation type="submission" date="2021-04" db="EMBL/GenBank/DDBJ databases">
        <title>novel species isolated from subtropical streams in China.</title>
        <authorList>
            <person name="Lu H."/>
        </authorList>
    </citation>
    <scope>NUCLEOTIDE SEQUENCE</scope>
    <source>
        <strain evidence="2">LFS511W</strain>
    </source>
</reference>
<dbReference type="SMART" id="SM00245">
    <property type="entry name" value="TSPc"/>
    <property type="match status" value="1"/>
</dbReference>
<dbReference type="Gene3D" id="3.90.226.10">
    <property type="entry name" value="2-enoyl-CoA Hydratase, Chain A, domain 1"/>
    <property type="match status" value="1"/>
</dbReference>
<dbReference type="InterPro" id="IPR029045">
    <property type="entry name" value="ClpP/crotonase-like_dom_sf"/>
</dbReference>